<keyword evidence="1 2" id="KW-0808">Transferase</keyword>
<comment type="caution">
    <text evidence="2">The sequence shown here is derived from an EMBL/GenBank/DDBJ whole genome shotgun (WGS) entry which is preliminary data.</text>
</comment>
<proteinExistence type="predicted"/>
<evidence type="ECO:0000313" key="3">
    <source>
        <dbReference type="Proteomes" id="UP000648908"/>
    </source>
</evidence>
<dbReference type="InterPro" id="IPR023606">
    <property type="entry name" value="CoA-Trfase_III_dom_1_sf"/>
</dbReference>
<dbReference type="SUPFAM" id="SSF89796">
    <property type="entry name" value="CoA-transferase family III (CaiB/BaiF)"/>
    <property type="match status" value="1"/>
</dbReference>
<dbReference type="Gene3D" id="3.40.50.10540">
    <property type="entry name" value="Crotonobetainyl-coa:carnitine coa-transferase, domain 1"/>
    <property type="match status" value="1"/>
</dbReference>
<dbReference type="PANTHER" id="PTHR48207">
    <property type="entry name" value="SUCCINATE--HYDROXYMETHYLGLUTARATE COA-TRANSFERASE"/>
    <property type="match status" value="1"/>
</dbReference>
<sequence>MSEQKSEGALGELRVLDLGNFMAGPMAAMWLGDFGAQVIKVEHPRGDGFRHWGRTKDGHPLLWKMLSRNKRCVTLNLGNPEGQAMLKDLVAQSDVLIENFTPGTMAKWGLGYDELAKVNPRLVMLSISAYGQSGPYADRPGFGTLAEALSGYAHITGEADGPPTLPSFGLADSLAGLTGAYAIMVALESRRRTGKGQHVDVSLCEPLITLLGWQVVEYDQLGVIQNRSGSRLPFSAPRNTYPTADGKWIAMSSSAQSIFERTMQAIGRPDLIEDPRFIDNRTRGLNVEFLDEIITEWTRRHNADEAVAIFVAAQAAAAPIYDVSDVMADPHFQARKVVVPVPDQDLGTIRMQAPAPRLSETPGRINFTGPHLGQHNAEVFAELLGLDAAAVDALRAKSVI</sequence>
<evidence type="ECO:0000256" key="1">
    <source>
        <dbReference type="ARBA" id="ARBA00022679"/>
    </source>
</evidence>
<organism evidence="2 3">
    <name type="scientific">Szabonella alba</name>
    <dbReference type="NCBI Taxonomy" id="2804194"/>
    <lineage>
        <taxon>Bacteria</taxon>
        <taxon>Pseudomonadati</taxon>
        <taxon>Pseudomonadota</taxon>
        <taxon>Alphaproteobacteria</taxon>
        <taxon>Rhodobacterales</taxon>
        <taxon>Paracoccaceae</taxon>
        <taxon>Szabonella</taxon>
    </lineage>
</organism>
<reference evidence="2" key="1">
    <citation type="submission" date="2021-01" db="EMBL/GenBank/DDBJ databases">
        <title>Tabrizicola alba sp. nov. a motile alkaliphilic bacterium isolated from a soda lake.</title>
        <authorList>
            <person name="Szuroczki S."/>
            <person name="Abbaszade G."/>
            <person name="Schumann P."/>
            <person name="Toth E."/>
        </authorList>
    </citation>
    <scope>NUCLEOTIDE SEQUENCE</scope>
    <source>
        <strain evidence="2">DMG-N-6</strain>
    </source>
</reference>
<dbReference type="PANTHER" id="PTHR48207:SF3">
    <property type="entry name" value="SUCCINATE--HYDROXYMETHYLGLUTARATE COA-TRANSFERASE"/>
    <property type="match status" value="1"/>
</dbReference>
<dbReference type="Pfam" id="PF02515">
    <property type="entry name" value="CoA_transf_3"/>
    <property type="match status" value="1"/>
</dbReference>
<gene>
    <name evidence="2" type="ORF">JL811_18580</name>
</gene>
<dbReference type="Gene3D" id="3.30.1540.10">
    <property type="entry name" value="formyl-coa transferase, domain 3"/>
    <property type="match status" value="1"/>
</dbReference>
<dbReference type="AlphaFoldDB" id="A0A8K0VGH5"/>
<protein>
    <submittedName>
        <fullName evidence="2">CoA transferase</fullName>
    </submittedName>
</protein>
<accession>A0A8K0VGH5</accession>
<dbReference type="EMBL" id="JAESVN010000015">
    <property type="protein sequence ID" value="MBL4919229.1"/>
    <property type="molecule type" value="Genomic_DNA"/>
</dbReference>
<name>A0A8K0VGH5_9RHOB</name>
<dbReference type="RefSeq" id="WP_202690211.1">
    <property type="nucleotide sequence ID" value="NZ_JAESVN010000015.1"/>
</dbReference>
<dbReference type="InterPro" id="IPR044855">
    <property type="entry name" value="CoA-Trfase_III_dom3_sf"/>
</dbReference>
<keyword evidence="3" id="KW-1185">Reference proteome</keyword>
<dbReference type="InterPro" id="IPR003673">
    <property type="entry name" value="CoA-Trfase_fam_III"/>
</dbReference>
<dbReference type="InterPro" id="IPR050483">
    <property type="entry name" value="CoA-transferase_III_domain"/>
</dbReference>
<dbReference type="Proteomes" id="UP000648908">
    <property type="component" value="Unassembled WGS sequence"/>
</dbReference>
<evidence type="ECO:0000313" key="2">
    <source>
        <dbReference type="EMBL" id="MBL4919229.1"/>
    </source>
</evidence>
<dbReference type="GO" id="GO:0008410">
    <property type="term" value="F:CoA-transferase activity"/>
    <property type="evidence" value="ECO:0007669"/>
    <property type="project" value="TreeGrafter"/>
</dbReference>